<dbReference type="Gene3D" id="3.50.50.60">
    <property type="entry name" value="FAD/NAD(P)-binding domain"/>
    <property type="match status" value="2"/>
</dbReference>
<evidence type="ECO:0000313" key="5">
    <source>
        <dbReference type="Proteomes" id="UP000070700"/>
    </source>
</evidence>
<dbReference type="PANTHER" id="PTHR23023">
    <property type="entry name" value="DIMETHYLANILINE MONOOXYGENASE"/>
    <property type="match status" value="1"/>
</dbReference>
<keyword evidence="4" id="KW-0503">Monooxygenase</keyword>
<protein>
    <submittedName>
        <fullName evidence="4">Flavin-binding monooxygenase-like protein-like protein</fullName>
    </submittedName>
</protein>
<proteinExistence type="predicted"/>
<dbReference type="InParanoid" id="A0A132B750"/>
<dbReference type="Pfam" id="PF13738">
    <property type="entry name" value="Pyr_redox_3"/>
    <property type="match status" value="1"/>
</dbReference>
<sequence>MNPETDFEIIIIGAGISGIIAAQRYLEAHPTTKLTILERDSCIGGVFSKRRLYPEFWTQWTHGIAEFADMKMPRPPEEDCRNDCFKARYTTEYLEKYVDEKMHEGRSLRDRVRFGVQVKGIEKVDGRWRVSCVRREEEVVFWAEKLMLANGENSLPNIPSFAGREGFQGKIIHSQDFGSSNILSAPEVQHVAVLGAGKSAADMVYEAVQQGKTVSWIISKNGTGPGFFAPIDTKSPYRNVVEAAQTRVMSTLQPSITGPENWWTGFLHRTWVGRWLVGFIFTALDKSIRDVANYKGRASEKGFKGLEYDTPIFWQNGTGGAVHHPDLWSSIAENVSVYREDITSLGPKSLTFTSGLTIPTDALLLGTGWKLGLEFFSPSSLLSLDLPHDPSTEDPAIAEKWKSLEQEGDAKILRKFPILANPPPHHHRKIPTTPYRLHHCIAPLHDRSIVFLNHITAGNKLFAAEAQAMWVCAYFSGDIKLPSIEEREKRIAEWLAWGKRRYLSNGEIGTFAVFDAVGYADLLLGEMGVRRYREKGWWRFWMEPFWPSDLGIAWREYLDGRKGE</sequence>
<keyword evidence="5" id="KW-1185">Reference proteome</keyword>
<gene>
    <name evidence="4" type="ORF">LY89DRAFT_630049</name>
</gene>
<dbReference type="InterPro" id="IPR050346">
    <property type="entry name" value="FMO-like"/>
</dbReference>
<reference evidence="4 5" key="1">
    <citation type="submission" date="2015-10" db="EMBL/GenBank/DDBJ databases">
        <title>Full genome of DAOMC 229536 Phialocephala scopiformis, a fungal endophyte of spruce producing the potent anti-insectan compound rugulosin.</title>
        <authorList>
            <consortium name="DOE Joint Genome Institute"/>
            <person name="Walker A.K."/>
            <person name="Frasz S.L."/>
            <person name="Seifert K.A."/>
            <person name="Miller J.D."/>
            <person name="Mondo S.J."/>
            <person name="Labutti K."/>
            <person name="Lipzen A."/>
            <person name="Dockter R."/>
            <person name="Kennedy M."/>
            <person name="Grigoriev I.V."/>
            <person name="Spatafora J.W."/>
        </authorList>
    </citation>
    <scope>NUCLEOTIDE SEQUENCE [LARGE SCALE GENOMIC DNA]</scope>
    <source>
        <strain evidence="4 5">CBS 120377</strain>
    </source>
</reference>
<dbReference type="OrthoDB" id="2915840at2759"/>
<dbReference type="Proteomes" id="UP000070700">
    <property type="component" value="Unassembled WGS sequence"/>
</dbReference>
<dbReference type="EMBL" id="KQ947436">
    <property type="protein sequence ID" value="KUJ08232.1"/>
    <property type="molecule type" value="Genomic_DNA"/>
</dbReference>
<dbReference type="AlphaFoldDB" id="A0A132B750"/>
<keyword evidence="1" id="KW-0285">Flavoprotein</keyword>
<keyword evidence="2" id="KW-0274">FAD</keyword>
<dbReference type="RefSeq" id="XP_018062587.1">
    <property type="nucleotide sequence ID" value="XM_018211228.1"/>
</dbReference>
<evidence type="ECO:0000313" key="4">
    <source>
        <dbReference type="EMBL" id="KUJ08232.1"/>
    </source>
</evidence>
<evidence type="ECO:0000256" key="1">
    <source>
        <dbReference type="ARBA" id="ARBA00022630"/>
    </source>
</evidence>
<dbReference type="GeneID" id="28820954"/>
<dbReference type="GO" id="GO:0004497">
    <property type="term" value="F:monooxygenase activity"/>
    <property type="evidence" value="ECO:0007669"/>
    <property type="project" value="UniProtKB-KW"/>
</dbReference>
<dbReference type="InterPro" id="IPR036188">
    <property type="entry name" value="FAD/NAD-bd_sf"/>
</dbReference>
<accession>A0A132B750</accession>
<evidence type="ECO:0000256" key="2">
    <source>
        <dbReference type="ARBA" id="ARBA00022827"/>
    </source>
</evidence>
<organism evidence="4 5">
    <name type="scientific">Mollisia scopiformis</name>
    <name type="common">Conifer needle endophyte fungus</name>
    <name type="synonym">Phialocephala scopiformis</name>
    <dbReference type="NCBI Taxonomy" id="149040"/>
    <lineage>
        <taxon>Eukaryota</taxon>
        <taxon>Fungi</taxon>
        <taxon>Dikarya</taxon>
        <taxon>Ascomycota</taxon>
        <taxon>Pezizomycotina</taxon>
        <taxon>Leotiomycetes</taxon>
        <taxon>Helotiales</taxon>
        <taxon>Mollisiaceae</taxon>
        <taxon>Mollisia</taxon>
    </lineage>
</organism>
<evidence type="ECO:0000256" key="3">
    <source>
        <dbReference type="ARBA" id="ARBA00023002"/>
    </source>
</evidence>
<dbReference type="SUPFAM" id="SSF51905">
    <property type="entry name" value="FAD/NAD(P)-binding domain"/>
    <property type="match status" value="2"/>
</dbReference>
<dbReference type="KEGG" id="psco:LY89DRAFT_630049"/>
<name>A0A132B750_MOLSC</name>
<keyword evidence="3" id="KW-0560">Oxidoreductase</keyword>